<dbReference type="HOGENOM" id="CLU_008341_3_0_5"/>
<keyword evidence="2" id="KW-0547">Nucleotide-binding</keyword>
<name>A0A0H3M6A4_EHRRW</name>
<proteinExistence type="inferred from homology"/>
<dbReference type="EMBL" id="CR925678">
    <property type="protein sequence ID" value="CAI27045.1"/>
    <property type="molecule type" value="Genomic_DNA"/>
</dbReference>
<dbReference type="SUPFAM" id="SSF52540">
    <property type="entry name" value="P-loop containing nucleoside triphosphate hydrolases"/>
    <property type="match status" value="1"/>
</dbReference>
<evidence type="ECO:0000256" key="2">
    <source>
        <dbReference type="ARBA" id="ARBA00022741"/>
    </source>
</evidence>
<dbReference type="SMART" id="SM00382">
    <property type="entry name" value="AAA"/>
    <property type="match status" value="1"/>
</dbReference>
<comment type="similarity">
    <text evidence="1">Belongs to the TrbE/VirB4 family.</text>
</comment>
<dbReference type="NCBIfam" id="TIGR00929">
    <property type="entry name" value="VirB4_CagE"/>
    <property type="match status" value="1"/>
</dbReference>
<dbReference type="InterPro" id="IPR003593">
    <property type="entry name" value="AAA+_ATPase"/>
</dbReference>
<keyword evidence="8" id="KW-1185">Reference proteome</keyword>
<keyword evidence="3" id="KW-0067">ATP-binding</keyword>
<dbReference type="GO" id="GO:0005524">
    <property type="term" value="F:ATP binding"/>
    <property type="evidence" value="ECO:0007669"/>
    <property type="project" value="UniProtKB-KW"/>
</dbReference>
<evidence type="ECO:0000259" key="6">
    <source>
        <dbReference type="SMART" id="SM00382"/>
    </source>
</evidence>
<dbReference type="Pfam" id="PF03135">
    <property type="entry name" value="CagE_TrbE_VirB"/>
    <property type="match status" value="1"/>
</dbReference>
<dbReference type="Gene3D" id="3.40.50.300">
    <property type="entry name" value="P-loop containing nucleotide triphosphate hydrolases"/>
    <property type="match status" value="2"/>
</dbReference>
<dbReference type="eggNOG" id="COG3451">
    <property type="taxonomic scope" value="Bacteria"/>
</dbReference>
<dbReference type="InterPro" id="IPR043964">
    <property type="entry name" value="P-loop_TraG"/>
</dbReference>
<evidence type="ECO:0000256" key="1">
    <source>
        <dbReference type="ARBA" id="ARBA00006512"/>
    </source>
</evidence>
<reference evidence="7 8" key="1">
    <citation type="journal article" date="2006" name="J. Bacteriol.">
        <title>Comparative genomic analysis of three strains of Ehrlichia ruminantium reveals an active process of genome size plasticity.</title>
        <authorList>
            <person name="Frutos R."/>
            <person name="Viari A."/>
            <person name="Ferraz C."/>
            <person name="Morgat A."/>
            <person name="Eychenie S."/>
            <person name="Kandassami Y."/>
            <person name="Chantal I."/>
            <person name="Bensaid A."/>
            <person name="Coissac E."/>
            <person name="Vachiery N."/>
            <person name="Demaille J."/>
            <person name="Martinez D."/>
        </authorList>
    </citation>
    <scope>NUCLEOTIDE SEQUENCE [LARGE SCALE GENOMIC DNA]</scope>
    <source>
        <strain evidence="7 8">Welgevonden</strain>
    </source>
</reference>
<organism evidence="7 8">
    <name type="scientific">Ehrlichia ruminantium (strain Welgevonden)</name>
    <dbReference type="NCBI Taxonomy" id="254945"/>
    <lineage>
        <taxon>Bacteria</taxon>
        <taxon>Pseudomonadati</taxon>
        <taxon>Pseudomonadota</taxon>
        <taxon>Alphaproteobacteria</taxon>
        <taxon>Rickettsiales</taxon>
        <taxon>Anaplasmataceae</taxon>
        <taxon>Ehrlichia</taxon>
    </lineage>
</organism>
<evidence type="ECO:0000313" key="7">
    <source>
        <dbReference type="EMBL" id="CAI27045.1"/>
    </source>
</evidence>
<dbReference type="AlphaFoldDB" id="A0A0H3M6A4"/>
<dbReference type="Proteomes" id="UP000001021">
    <property type="component" value="Chromosome"/>
</dbReference>
<evidence type="ECO:0000256" key="3">
    <source>
        <dbReference type="ARBA" id="ARBA00022840"/>
    </source>
</evidence>
<dbReference type="Pfam" id="PF19044">
    <property type="entry name" value="P-loop_TraG"/>
    <property type="match status" value="1"/>
</dbReference>
<dbReference type="InterPro" id="IPR018145">
    <property type="entry name" value="CagE_TrbE_VirB_cntrl_dom"/>
</dbReference>
<protein>
    <recommendedName>
        <fullName evidence="5">Type IV secretion system protein virB4</fullName>
    </recommendedName>
</protein>
<sequence>MMLKLNRLQTKKRKIIAREYHESNFIPYSEHWNSSTLMTKDGSMLKVIKLSGYAFETADDEDLSIQNSIRNQMLRSISSSSFGLYFHIIRRRRNAFTEGFASDKVSSSFANYVNVKWREKHATKQSFTNDLYITIVREGGKKGMEFLSSILDKFGKGAAQEARMKDLHAISEDLDEVTNRVFTSLRNYMPKILGIRETKHGVFSEIMEFLLQIVNCGSFQYALFPMGDVSRYLPMHRLYFGHKTIQIVGHNECKYAGLISLKEYGQTTSAGMLDAFLQLPYELIITQSFRFTNRQSAITKMQIQQNRMIQSSDKAVSQVVEISQALDDATSGRIAFGQHHLTILCAEKNLKTLDNALSLIESELSNCGVYPVREKINLEPAFWAQLPGNFEYVVRKAIISTLNMAGFASQHNYPVGKKFNNHWGEAVTVFDTTSGTPFFFNFHIRDVGHTSIIGPTGGGKTVLMNFLCAQAMKFSPRIFFFDKDYGAEIFIRAIDGVYMVIEPRHLTGFNPLHLDDTPDNRTFLMEWIKSLISVFNDKLTSEDITRINDAIEGNFKLKKEHRVLSNLVPFLGLDGPNTLAGAISMWHSDGSHAAIFDNKEDLLDFNKSRVFGFEMSHLLKDPVSLAPVLLYLFHRISISLDGTPSIIVLDEAWALIDNPVFAPKIKDWLKVLRKLNTFVIFATQSVEDASKSAISDTLVQQTATQIFLPNLKATSAYRNVFMLTEREYTLIKHTDPSTRFFLVKQGVSAVIARINLSGLEDIISVLSGRTETVLMLHDLIKEVGDDPNVWLPIFYERAKYV</sequence>
<evidence type="ECO:0000256" key="5">
    <source>
        <dbReference type="ARBA" id="ARBA00023635"/>
    </source>
</evidence>
<dbReference type="InterPro" id="IPR051162">
    <property type="entry name" value="T4SS_component"/>
</dbReference>
<dbReference type="PANTHER" id="PTHR30121">
    <property type="entry name" value="UNCHARACTERIZED PROTEIN YJGR-RELATED"/>
    <property type="match status" value="1"/>
</dbReference>
<dbReference type="NCBIfam" id="NF010473">
    <property type="entry name" value="PRK13898.1"/>
    <property type="match status" value="1"/>
</dbReference>
<keyword evidence="4" id="KW-0843">Virulence</keyword>
<evidence type="ECO:0000313" key="8">
    <source>
        <dbReference type="Proteomes" id="UP000001021"/>
    </source>
</evidence>
<dbReference type="InterPro" id="IPR004346">
    <property type="entry name" value="CagE_TrbE_VirB"/>
</dbReference>
<dbReference type="InterPro" id="IPR027417">
    <property type="entry name" value="P-loop_NTPase"/>
</dbReference>
<gene>
    <name evidence="7" type="primary">virB4</name>
    <name evidence="7" type="ordered locus">ERWE_CDS_05510</name>
</gene>
<accession>A0A0H3M6A4</accession>
<evidence type="ECO:0000256" key="4">
    <source>
        <dbReference type="ARBA" id="ARBA00023026"/>
    </source>
</evidence>
<feature type="domain" description="AAA+ ATPase" evidence="6">
    <location>
        <begin position="446"/>
        <end position="704"/>
    </location>
</feature>
<dbReference type="KEGG" id="erw:ERWE_CDS_05510"/>
<dbReference type="PANTHER" id="PTHR30121:SF12">
    <property type="entry name" value="TYPE IV SECRETION SYSTEM PROTEIN CAGE"/>
    <property type="match status" value="1"/>
</dbReference>